<dbReference type="GeneID" id="80919252"/>
<dbReference type="GO" id="GO:0016192">
    <property type="term" value="P:vesicle-mediated transport"/>
    <property type="evidence" value="ECO:0007669"/>
    <property type="project" value="UniProtKB-ARBA"/>
</dbReference>
<name>A0AA35IPC2_SACMI</name>
<reference evidence="2" key="1">
    <citation type="submission" date="2022-10" db="EMBL/GenBank/DDBJ databases">
        <authorList>
            <person name="Byrne P K."/>
        </authorList>
    </citation>
    <scope>NUCLEOTIDE SEQUENCE</scope>
    <source>
        <strain evidence="2">IFO1815</strain>
    </source>
</reference>
<sequence length="1438" mass="163230">MVRGSIYEIDSVTMETVLAVDPATMIIKECINLCSTMNKQSRDKSQTTVAALLGGGSDIFINQSDLFVDSFHSLSDSKHYDSLISGLVQLRLKINDLKCLDDMNALELLNPFLQIVSVSSVSGYTTSLALDSLQKIFTLKIINKASTDIQIAIRETVVALTHCRFEASKQLSDDSVLLKVVILLRQIIISSFGDYLSDTIIYDVLQTTLSLACNMQRSEVLRKTAEVTIARITVKLFTKLKLLDPPTRTEKYINDESYADNNLKDDIIGTTVPGKELSSIDDDDDDNFVADNHKNENVTEQVSRERNYNQEKSKAVEPNYGITVIKDYLGLLLSLIMPENIMKHTTSAMNLSLQLINTAIEISGDKFPLYPRLFNLISDPIFKSIVFLIQSSTQHYLLQATLQLFTSLVVILGDYLPMQIELTLRRIFEILEDAAGADNVIKQKPPSIKELIIEQLSVLWIHSPAFFLQLFVTFDCNLDMSDLSIDFIKELAKFSLPAAAINTSNNVPPICLEGVVSLIDNIYNDLQGLDKAEFVKHQKEIEILKQRNRKTEFILCVETFNEKAKKGISMLIKKGFIESDSDRAIASFLFLNNGRLNKKTIGLLLCDPGKISLLKKFIDLFDFKGLRVDEAIRILLTKFRLPGESQQIERIIEAFSAKYSTDQSKNKMELDERKLENNDVESVIEDESIFIQPDADSVFVLSYSIIMLNTDFHNPQVKEHMSFDDYSNNLRGCYNGGDFPSCYLQKIYTSIKVKEIVMPEEHHGNERWFEDAWNNLISSTSVMTEIQRGFKNPVSKLVQVDILQFEKAIFSNVRDIILKTLLDIFAVASSEQISLRILDTIRKCIFINYYFSFDQSFNDIILRLGEMTTLAHTNSKEDHLDAESVPLVEIFVEDTESKISISCQSIKLGQNFKGQLCTVLYFQILREMRDPSVISTELWSQVIQIILKLFENLMMESNSEFFNNFHTFLKLPELPLPEPDISIRKTKMNRSLLSTFASYLKGDEEPSEEDIDFSRKALECIKTSSAFSSVFENSHIITPKLVEALLSSLVTDRTNENSPYFEQDLLFLLEIAIIVISEAHYEKELGTVIAEHVANISNLDGLTKEAVARFGSYKMFLVSRFNNPQNILNDLIEHDFLIKNEIFNTKFYESESGKQVLDSLFKYLEEVKYNEQVLNNVGFWKFLRKLMSTKDSQLIVYQFLEKYIQNGEIFLDDGNFMNILSLLDEMSCAGAVGREWEQKCEKLLDNGGGAPVDNPYRSIIDISSRSINITADLLSAVKASNTVLNKTEIIAAIQGLAHQCLNPCEELGMQALQELECLLLSPTSQIRSEEVALDDLIEAGLLPIFELDEIQDIKMKRVTDILSVLSKIFLHQLVEGTANNETFLRVLNVFNKYVDDPTVEKQLQELIISKREIQKEEANIDVTVPTNSEELTLSSNHR</sequence>
<dbReference type="RefSeq" id="XP_056077556.1">
    <property type="nucleotide sequence ID" value="XM_056223548.1"/>
</dbReference>
<dbReference type="InterPro" id="IPR035999">
    <property type="entry name" value="Sec7_dom_sf"/>
</dbReference>
<dbReference type="SUPFAM" id="SSF48425">
    <property type="entry name" value="Sec7 domain"/>
    <property type="match status" value="1"/>
</dbReference>
<keyword evidence="3" id="KW-1185">Reference proteome</keyword>
<dbReference type="FunFam" id="1.10.220.20:FF:000007">
    <property type="entry name" value="GDP/GTP exchange factor"/>
    <property type="match status" value="1"/>
</dbReference>
<evidence type="ECO:0000313" key="2">
    <source>
        <dbReference type="EMBL" id="CAI4034435.1"/>
    </source>
</evidence>
<dbReference type="InterPro" id="IPR023394">
    <property type="entry name" value="Sec7_C_sf"/>
</dbReference>
<dbReference type="SMART" id="SM00222">
    <property type="entry name" value="Sec7"/>
    <property type="match status" value="1"/>
</dbReference>
<evidence type="ECO:0000259" key="1">
    <source>
        <dbReference type="PROSITE" id="PS50190"/>
    </source>
</evidence>
<dbReference type="EMBL" id="OX365766">
    <property type="protein sequence ID" value="CAI4034435.1"/>
    <property type="molecule type" value="Genomic_DNA"/>
</dbReference>
<dbReference type="GO" id="GO:0005085">
    <property type="term" value="F:guanyl-nucleotide exchange factor activity"/>
    <property type="evidence" value="ECO:0007669"/>
    <property type="project" value="InterPro"/>
</dbReference>
<gene>
    <name evidence="2" type="primary">SMKI10G2260</name>
    <name evidence="2" type="ORF">SMKI_10G2260</name>
</gene>
<accession>A0AA35IPC2</accession>
<dbReference type="Proteomes" id="UP001161438">
    <property type="component" value="Chromosome 10"/>
</dbReference>
<dbReference type="Pfam" id="PF01369">
    <property type="entry name" value="Sec7"/>
    <property type="match status" value="1"/>
</dbReference>
<feature type="domain" description="SEC7" evidence="1">
    <location>
        <begin position="542"/>
        <end position="754"/>
    </location>
</feature>
<dbReference type="GO" id="GO:0005794">
    <property type="term" value="C:Golgi apparatus"/>
    <property type="evidence" value="ECO:0007669"/>
    <property type="project" value="UniProtKB-ARBA"/>
</dbReference>
<evidence type="ECO:0000313" key="3">
    <source>
        <dbReference type="Proteomes" id="UP001161438"/>
    </source>
</evidence>
<dbReference type="Gene3D" id="1.10.220.20">
    <property type="match status" value="1"/>
</dbReference>
<dbReference type="InterPro" id="IPR000904">
    <property type="entry name" value="Sec7_dom"/>
</dbReference>
<proteinExistence type="predicted"/>
<dbReference type="CDD" id="cd00171">
    <property type="entry name" value="Sec7"/>
    <property type="match status" value="1"/>
</dbReference>
<dbReference type="Pfam" id="PF12783">
    <property type="entry name" value="Sec7-like_HUS"/>
    <property type="match status" value="1"/>
</dbReference>
<dbReference type="Gene3D" id="1.10.1000.11">
    <property type="entry name" value="Arf Nucleotide-binding Site Opener,domain 2"/>
    <property type="match status" value="1"/>
</dbReference>
<dbReference type="PANTHER" id="PTHR10663:SF388">
    <property type="entry name" value="GOLGI-SPECIFIC BREFELDIN A-RESISTANCE GUANINE NUCLEOTIDE EXCHANGE FACTOR 1"/>
    <property type="match status" value="1"/>
</dbReference>
<dbReference type="PROSITE" id="PS50190">
    <property type="entry name" value="SEC7"/>
    <property type="match status" value="1"/>
</dbReference>
<organism evidence="2 3">
    <name type="scientific">Saccharomyces mikatae IFO 1815</name>
    <dbReference type="NCBI Taxonomy" id="226126"/>
    <lineage>
        <taxon>Eukaryota</taxon>
        <taxon>Fungi</taxon>
        <taxon>Dikarya</taxon>
        <taxon>Ascomycota</taxon>
        <taxon>Saccharomycotina</taxon>
        <taxon>Saccharomycetes</taxon>
        <taxon>Saccharomycetales</taxon>
        <taxon>Saccharomycetaceae</taxon>
        <taxon>Saccharomyces</taxon>
    </lineage>
</organism>
<protein>
    <recommendedName>
        <fullName evidence="1">SEC7 domain-containing protein</fullName>
    </recommendedName>
</protein>
<dbReference type="InterPro" id="IPR032691">
    <property type="entry name" value="Mon2/Sec7/BIG1-like_HUS"/>
</dbReference>
<dbReference type="PANTHER" id="PTHR10663">
    <property type="entry name" value="GUANYL-NUCLEOTIDE EXCHANGE FACTOR"/>
    <property type="match status" value="1"/>
</dbReference>
<dbReference type="GO" id="GO:0032012">
    <property type="term" value="P:regulation of ARF protein signal transduction"/>
    <property type="evidence" value="ECO:0007669"/>
    <property type="project" value="InterPro"/>
</dbReference>